<dbReference type="SUPFAM" id="SSF53335">
    <property type="entry name" value="S-adenosyl-L-methionine-dependent methyltransferases"/>
    <property type="match status" value="1"/>
</dbReference>
<evidence type="ECO:0000256" key="13">
    <source>
        <dbReference type="ARBA" id="ARBA00049250"/>
    </source>
</evidence>
<gene>
    <name evidence="14" type="ORF">LOD99_12795</name>
</gene>
<evidence type="ECO:0000313" key="15">
    <source>
        <dbReference type="Proteomes" id="UP001165289"/>
    </source>
</evidence>
<dbReference type="Gene3D" id="2.120.10.80">
    <property type="entry name" value="Kelch-type beta propeller"/>
    <property type="match status" value="1"/>
</dbReference>
<reference evidence="14 15" key="1">
    <citation type="journal article" date="2023" name="BMC Biol.">
        <title>The compact genome of the sponge Oopsacas minuta (Hexactinellida) is lacking key metazoan core genes.</title>
        <authorList>
            <person name="Santini S."/>
            <person name="Schenkelaars Q."/>
            <person name="Jourda C."/>
            <person name="Duchesne M."/>
            <person name="Belahbib H."/>
            <person name="Rocher C."/>
            <person name="Selva M."/>
            <person name="Riesgo A."/>
            <person name="Vervoort M."/>
            <person name="Leys S.P."/>
            <person name="Kodjabachian L."/>
            <person name="Le Bivic A."/>
            <person name="Borchiellini C."/>
            <person name="Claverie J.M."/>
            <person name="Renard E."/>
        </authorList>
    </citation>
    <scope>NUCLEOTIDE SEQUENCE [LARGE SCALE GENOMIC DNA]</scope>
    <source>
        <strain evidence="14">SPO-2</strain>
    </source>
</reference>
<comment type="pathway">
    <text evidence="2">tRNA modification; wybutosine-tRNA(Phe) biosynthesis.</text>
</comment>
<comment type="caution">
    <text evidence="14">The sequence shown here is derived from an EMBL/GenBank/DDBJ whole genome shotgun (WGS) entry which is preliminary data.</text>
</comment>
<accession>A0AAV7JD85</accession>
<sequence>MSSIPPLSLLKPNAVQGTNDYSMVSKCSTCQAGYFADPFVKHFVSKLSRRAPIIHWGYYIRNRAIQHVLTSFCRWGRSSGVRTQIVVLGAGFDTAYLRLRSEGLVEGVTFVEVDFPLVMENKKRLLTASGYDGDGCYLLGQDLRDTKALLSKLRAIPDFDLLLPTLFVSEVVLTYMRPSQSSRLIKWAALNFPNLCFFIYEQVYTHDPFGLVMMHHYQSIGSLLYTAADYETPLEQETRFLHLAYEHVRSVDMNSFFYNHTSLLEDEVIRIQSLEPFDEYEEWHQKCNHYTVLLAGRAKGTEFIASLSPPSDPVSSHSTLSTLSPSYLTYQSLPHSALLLRHSHASCYNPVTESVFLFGGYGSGGIHGRVNSSAEVRLSFSGKSIDCKCVPVEIRGEGPGGLMHCTLSTLPDGSIVLVGGRKSPKAPNIHTYLLSLDCVSEEKQYFWNKLSLGDVTPEPRWRHSANTVVSESSVSLLIHGGVSLGGLVHSDTWLLDMSTHSWRLMLSKDSGYLAQVHSHTAVIWNDLLIVYGGLTRMLTPSSHLLMLPYKEISPVWNCVQFDPPLPARYSHSAVIKGSIIYSLGGVELHSPCYYHLLVINLDNRSWTDTNLCSLYSPLRSFLPYNFSAELVDKGRQLLVIGGGGNCFSFGTHFNPQPWLLGLTHT</sequence>
<dbReference type="InterPro" id="IPR007213">
    <property type="entry name" value="Ppm1/Ppm2/Tcmp"/>
</dbReference>
<evidence type="ECO:0000256" key="7">
    <source>
        <dbReference type="ARBA" id="ARBA00022603"/>
    </source>
</evidence>
<evidence type="ECO:0000256" key="3">
    <source>
        <dbReference type="ARBA" id="ARBA00010703"/>
    </source>
</evidence>
<keyword evidence="15" id="KW-1185">Reference proteome</keyword>
<dbReference type="AlphaFoldDB" id="A0AAV7JD85"/>
<evidence type="ECO:0000256" key="6">
    <source>
        <dbReference type="ARBA" id="ARBA00018045"/>
    </source>
</evidence>
<evidence type="ECO:0000256" key="1">
    <source>
        <dbReference type="ARBA" id="ARBA00001806"/>
    </source>
</evidence>
<keyword evidence="10" id="KW-0819">tRNA processing</keyword>
<dbReference type="EC" id="2.1.1.290" evidence="5"/>
<comment type="catalytic activity">
    <reaction evidence="1">
        <text>7-[(3S)-3-amino-3-carboxypropyl]wyosine(37) in tRNA(Phe) + S-adenosyl-L-methionine = 7-[(3S)-(3-amino-3-methoxycarbonyl)propyl]wyosine(37) in tRNA(Phe) + S-adenosyl-L-homocysteine</text>
        <dbReference type="Rhea" id="RHEA:36903"/>
        <dbReference type="Rhea" id="RHEA-COMP:10379"/>
        <dbReference type="Rhea" id="RHEA-COMP:11844"/>
        <dbReference type="ChEBI" id="CHEBI:57856"/>
        <dbReference type="ChEBI" id="CHEBI:59789"/>
        <dbReference type="ChEBI" id="CHEBI:73543"/>
        <dbReference type="ChEBI" id="CHEBI:74275"/>
        <dbReference type="EC" id="2.1.1.290"/>
    </reaction>
</comment>
<name>A0AAV7JD85_9METZ</name>
<dbReference type="EMBL" id="JAKMXF010000354">
    <property type="protein sequence ID" value="KAI6646674.1"/>
    <property type="molecule type" value="Genomic_DNA"/>
</dbReference>
<dbReference type="PANTHER" id="PTHR46529">
    <property type="entry name" value="TRNA WYBUTOSINE-SYNTHESIZING PROTEIN 4"/>
    <property type="match status" value="1"/>
</dbReference>
<comment type="catalytic activity">
    <reaction evidence="13">
        <text>7-[(3S)-(3-amino-3-methoxycarbonyl)propyl]wyosine(37) in tRNA(Phe) + S-adenosyl-L-methionine + CO2 = wybutosine(37) in tRNA(Phe) + S-adenosyl-L-homocysteine + 2 H(+)</text>
        <dbReference type="Rhea" id="RHEA:37119"/>
        <dbReference type="Rhea" id="RHEA-COMP:11844"/>
        <dbReference type="Rhea" id="RHEA-COMP:11847"/>
        <dbReference type="ChEBI" id="CHEBI:15378"/>
        <dbReference type="ChEBI" id="CHEBI:16526"/>
        <dbReference type="ChEBI" id="CHEBI:57856"/>
        <dbReference type="ChEBI" id="CHEBI:59789"/>
        <dbReference type="ChEBI" id="CHEBI:73544"/>
        <dbReference type="ChEBI" id="CHEBI:74275"/>
        <dbReference type="EC" id="2.3.1.231"/>
    </reaction>
</comment>
<evidence type="ECO:0000256" key="8">
    <source>
        <dbReference type="ARBA" id="ARBA00022679"/>
    </source>
</evidence>
<dbReference type="InterPro" id="IPR015915">
    <property type="entry name" value="Kelch-typ_b-propeller"/>
</dbReference>
<organism evidence="14 15">
    <name type="scientific">Oopsacas minuta</name>
    <dbReference type="NCBI Taxonomy" id="111878"/>
    <lineage>
        <taxon>Eukaryota</taxon>
        <taxon>Metazoa</taxon>
        <taxon>Porifera</taxon>
        <taxon>Hexactinellida</taxon>
        <taxon>Hexasterophora</taxon>
        <taxon>Lyssacinosida</taxon>
        <taxon>Leucopsacidae</taxon>
        <taxon>Oopsacas</taxon>
    </lineage>
</organism>
<dbReference type="Gene3D" id="3.40.50.150">
    <property type="entry name" value="Vaccinia Virus protein VP39"/>
    <property type="match status" value="1"/>
</dbReference>
<evidence type="ECO:0000256" key="5">
    <source>
        <dbReference type="ARBA" id="ARBA00012779"/>
    </source>
</evidence>
<evidence type="ECO:0000256" key="4">
    <source>
        <dbReference type="ARBA" id="ARBA00012155"/>
    </source>
</evidence>
<dbReference type="EC" id="2.3.1.231" evidence="4"/>
<evidence type="ECO:0000256" key="9">
    <source>
        <dbReference type="ARBA" id="ARBA00022691"/>
    </source>
</evidence>
<protein>
    <recommendedName>
        <fullName evidence="6">tRNA wybutosine-synthesizing protein 4</fullName>
        <ecNumber evidence="5">2.1.1.290</ecNumber>
        <ecNumber evidence="4">2.3.1.231</ecNumber>
    </recommendedName>
    <alternativeName>
        <fullName evidence="12">tRNA(Phe) (7-(3-amino-3-(methoxycarbonyl)propyl)wyosine(37)-N)-methoxycarbonyltransferase</fullName>
    </alternativeName>
    <alternativeName>
        <fullName evidence="11">tRNA(Phe) (7-(3-amino-3-carboxypropyl)wyosine(37)-O)-methyltransferase</fullName>
    </alternativeName>
</protein>
<comment type="similarity">
    <text evidence="3">Belongs to the methyltransferase superfamily. LCMT family.</text>
</comment>
<evidence type="ECO:0000256" key="10">
    <source>
        <dbReference type="ARBA" id="ARBA00022694"/>
    </source>
</evidence>
<evidence type="ECO:0000313" key="14">
    <source>
        <dbReference type="EMBL" id="KAI6646674.1"/>
    </source>
</evidence>
<dbReference type="GO" id="GO:0008175">
    <property type="term" value="F:tRNA methyltransferase activity"/>
    <property type="evidence" value="ECO:0007669"/>
    <property type="project" value="TreeGrafter"/>
</dbReference>
<evidence type="ECO:0000256" key="2">
    <source>
        <dbReference type="ARBA" id="ARBA00004797"/>
    </source>
</evidence>
<dbReference type="GO" id="GO:0030488">
    <property type="term" value="P:tRNA methylation"/>
    <property type="evidence" value="ECO:0007669"/>
    <property type="project" value="TreeGrafter"/>
</dbReference>
<evidence type="ECO:0000256" key="12">
    <source>
        <dbReference type="ARBA" id="ARBA00030847"/>
    </source>
</evidence>
<dbReference type="Pfam" id="PF13418">
    <property type="entry name" value="Beta-prop_TYW4"/>
    <property type="match status" value="1"/>
</dbReference>
<dbReference type="PANTHER" id="PTHR46529:SF1">
    <property type="entry name" value="TRNA WYBUTOSINE-SYNTHESIZING PROTEIN 4"/>
    <property type="match status" value="1"/>
</dbReference>
<keyword evidence="7" id="KW-0489">Methyltransferase</keyword>
<dbReference type="SUPFAM" id="SSF117281">
    <property type="entry name" value="Kelch motif"/>
    <property type="match status" value="1"/>
</dbReference>
<proteinExistence type="inferred from homology"/>
<dbReference type="InterPro" id="IPR029063">
    <property type="entry name" value="SAM-dependent_MTases_sf"/>
</dbReference>
<dbReference type="Pfam" id="PF04072">
    <property type="entry name" value="LCM"/>
    <property type="match status" value="1"/>
</dbReference>
<dbReference type="Proteomes" id="UP001165289">
    <property type="component" value="Unassembled WGS sequence"/>
</dbReference>
<dbReference type="GO" id="GO:0031591">
    <property type="term" value="P:wybutosine biosynthetic process"/>
    <property type="evidence" value="ECO:0007669"/>
    <property type="project" value="TreeGrafter"/>
</dbReference>
<keyword evidence="8" id="KW-0808">Transferase</keyword>
<evidence type="ECO:0000256" key="11">
    <source>
        <dbReference type="ARBA" id="ARBA00029750"/>
    </source>
</evidence>
<keyword evidence="9" id="KW-0949">S-adenosyl-L-methionine</keyword>